<evidence type="ECO:0000256" key="1">
    <source>
        <dbReference type="ARBA" id="ARBA00005234"/>
    </source>
</evidence>
<dbReference type="EMBL" id="SDMP01000015">
    <property type="protein sequence ID" value="RYR10851.1"/>
    <property type="molecule type" value="Genomic_DNA"/>
</dbReference>
<dbReference type="PROSITE" id="PS50600">
    <property type="entry name" value="ULP_PROTEASE"/>
    <property type="match status" value="1"/>
</dbReference>
<feature type="domain" description="Ubiquitin-like protease family profile" evidence="4">
    <location>
        <begin position="301"/>
        <end position="520"/>
    </location>
</feature>
<dbReference type="SUPFAM" id="SSF54001">
    <property type="entry name" value="Cysteine proteinases"/>
    <property type="match status" value="1"/>
</dbReference>
<dbReference type="Pfam" id="PF02902">
    <property type="entry name" value="Peptidase_C48"/>
    <property type="match status" value="1"/>
</dbReference>
<organism evidence="5 6">
    <name type="scientific">Arachis hypogaea</name>
    <name type="common">Peanut</name>
    <dbReference type="NCBI Taxonomy" id="3818"/>
    <lineage>
        <taxon>Eukaryota</taxon>
        <taxon>Viridiplantae</taxon>
        <taxon>Streptophyta</taxon>
        <taxon>Embryophyta</taxon>
        <taxon>Tracheophyta</taxon>
        <taxon>Spermatophyta</taxon>
        <taxon>Magnoliopsida</taxon>
        <taxon>eudicotyledons</taxon>
        <taxon>Gunneridae</taxon>
        <taxon>Pentapetalae</taxon>
        <taxon>rosids</taxon>
        <taxon>fabids</taxon>
        <taxon>Fabales</taxon>
        <taxon>Fabaceae</taxon>
        <taxon>Papilionoideae</taxon>
        <taxon>50 kb inversion clade</taxon>
        <taxon>dalbergioids sensu lato</taxon>
        <taxon>Dalbergieae</taxon>
        <taxon>Pterocarpus clade</taxon>
        <taxon>Arachis</taxon>
    </lineage>
</organism>
<proteinExistence type="inferred from homology"/>
<evidence type="ECO:0000256" key="3">
    <source>
        <dbReference type="ARBA" id="ARBA00022801"/>
    </source>
</evidence>
<evidence type="ECO:0000313" key="6">
    <source>
        <dbReference type="Proteomes" id="UP000289738"/>
    </source>
</evidence>
<keyword evidence="3" id="KW-0378">Hydrolase</keyword>
<dbReference type="InterPro" id="IPR038765">
    <property type="entry name" value="Papain-like_cys_pep_sf"/>
</dbReference>
<protein>
    <recommendedName>
        <fullName evidence="4">Ubiquitin-like protease family profile domain-containing protein</fullName>
    </recommendedName>
</protein>
<comment type="caution">
    <text evidence="5">The sequence shown here is derived from an EMBL/GenBank/DDBJ whole genome shotgun (WGS) entry which is preliminary data.</text>
</comment>
<evidence type="ECO:0000313" key="5">
    <source>
        <dbReference type="EMBL" id="RYR10851.1"/>
    </source>
</evidence>
<keyword evidence="6" id="KW-1185">Reference proteome</keyword>
<dbReference type="GO" id="GO:0006508">
    <property type="term" value="P:proteolysis"/>
    <property type="evidence" value="ECO:0007669"/>
    <property type="project" value="UniProtKB-KW"/>
</dbReference>
<gene>
    <name evidence="5" type="ORF">Ahy_B05g079326</name>
</gene>
<evidence type="ECO:0000259" key="4">
    <source>
        <dbReference type="PROSITE" id="PS50600"/>
    </source>
</evidence>
<sequence>MPNFLLDRISYLLLEPAQPGINSHRRRQPKVALIPRLLLRCIDTPISRKQINECPPRCGNSKPFRKIRKSFEDNYDVFLSEFLLSMLCVPVVYRLEQGQPNQQASHRMDPLLRCILLAPDARPPVPGKRFAIATRRTHISTYPKRIVQRKKLARPAGGLSIPGVRKSGHRHHIQHGSLPLYHQQIQEMNEETNQKLEGATVDLSSDDGVAKTKGHTTIKTVINATGRSGQDKFHGHAADSAAVVNLSGLLSMQVDSIPKSMNLVFHPTVDMNLSGVELAVAAYIFNRDLPESEVLIDIGDCFASRGALITLAPKEEVVDDVLNVVIRMLTNGSQRSCWFLPTVVMVNSLTEYKQTSLASGTWWSLANVGEHDVDTQQLHAQQGGPDDEGKYTDAENLFSYACFRICSAISYPALLWIYLKVYQPMWCDQHWYLMIIDIPRMKLVYLDSLRDLREADARKTVMVRVALYLEGLTLGKSLLSGPEALRPRFSAFEFEEPEVPQQAGDSMDCGVWVAQWMIREHLWQDHGVQNVNNATRMRLAVDLVMKSHNDLGEDAVSKAVRHWQQKAA</sequence>
<name>A0A444Z9J7_ARAHY</name>
<accession>A0A444Z9J7</accession>
<dbReference type="Proteomes" id="UP000289738">
    <property type="component" value="Chromosome B05"/>
</dbReference>
<comment type="similarity">
    <text evidence="1">Belongs to the peptidase C48 family.</text>
</comment>
<dbReference type="GO" id="GO:0008234">
    <property type="term" value="F:cysteine-type peptidase activity"/>
    <property type="evidence" value="ECO:0007669"/>
    <property type="project" value="InterPro"/>
</dbReference>
<dbReference type="AlphaFoldDB" id="A0A444Z9J7"/>
<dbReference type="Gene3D" id="3.40.395.10">
    <property type="entry name" value="Adenoviral Proteinase, Chain A"/>
    <property type="match status" value="1"/>
</dbReference>
<keyword evidence="2" id="KW-0645">Protease</keyword>
<reference evidence="5 6" key="1">
    <citation type="submission" date="2019-01" db="EMBL/GenBank/DDBJ databases">
        <title>Sequencing of cultivated peanut Arachis hypogaea provides insights into genome evolution and oil improvement.</title>
        <authorList>
            <person name="Chen X."/>
        </authorList>
    </citation>
    <scope>NUCLEOTIDE SEQUENCE [LARGE SCALE GENOMIC DNA]</scope>
    <source>
        <strain evidence="6">cv. Fuhuasheng</strain>
        <tissue evidence="5">Leaves</tissue>
    </source>
</reference>
<dbReference type="InterPro" id="IPR003653">
    <property type="entry name" value="Peptidase_C48_C"/>
</dbReference>
<evidence type="ECO:0000256" key="2">
    <source>
        <dbReference type="ARBA" id="ARBA00022670"/>
    </source>
</evidence>